<reference evidence="3" key="2">
    <citation type="journal article" date="2021" name="Sci. Data">
        <title>Chromosome-scale genome sequencing, assembly and annotation of six genomes from subfamily Leishmaniinae.</title>
        <authorList>
            <person name="Almutairi H."/>
            <person name="Urbaniak M.D."/>
            <person name="Bates M.D."/>
            <person name="Jariyapan N."/>
            <person name="Kwakye-Nuako G."/>
            <person name="Thomaz Soccol V."/>
            <person name="Al-Salem W.S."/>
            <person name="Dillon R.J."/>
            <person name="Bates P.A."/>
            <person name="Gatherer D."/>
        </authorList>
    </citation>
    <scope>NUCLEOTIDE SEQUENCE [LARGE SCALE GENOMIC DNA]</scope>
</reference>
<dbReference type="EMBL" id="JAFEUZ010000035">
    <property type="protein sequence ID" value="KAG5467070.1"/>
    <property type="molecule type" value="Genomic_DNA"/>
</dbReference>
<evidence type="ECO:0000313" key="2">
    <source>
        <dbReference type="EMBL" id="KAG5467070.1"/>
    </source>
</evidence>
<dbReference type="GeneID" id="92511385"/>
<keyword evidence="3" id="KW-1185">Reference proteome</keyword>
<reference evidence="3" key="1">
    <citation type="journal article" date="2021" name="Microbiol. Resour. Announc.">
        <title>LGAAP: Leishmaniinae Genome Assembly and Annotation Pipeline.</title>
        <authorList>
            <person name="Almutairi H."/>
            <person name="Urbaniak M.D."/>
            <person name="Bates M.D."/>
            <person name="Jariyapan N."/>
            <person name="Kwakye-Nuako G."/>
            <person name="Thomaz-Soccol V."/>
            <person name="Al-Salem W.S."/>
            <person name="Dillon R.J."/>
            <person name="Bates P.A."/>
            <person name="Gatherer D."/>
        </authorList>
    </citation>
    <scope>NUCLEOTIDE SEQUENCE [LARGE SCALE GENOMIC DNA]</scope>
</reference>
<dbReference type="KEGG" id="lmat:92511385"/>
<gene>
    <name evidence="2" type="ORF">LSCM1_01251</name>
</gene>
<feature type="region of interest" description="Disordered" evidence="1">
    <location>
        <begin position="1"/>
        <end position="39"/>
    </location>
</feature>
<organism evidence="2 3">
    <name type="scientific">Leishmania martiniquensis</name>
    <dbReference type="NCBI Taxonomy" id="1580590"/>
    <lineage>
        <taxon>Eukaryota</taxon>
        <taxon>Discoba</taxon>
        <taxon>Euglenozoa</taxon>
        <taxon>Kinetoplastea</taxon>
        <taxon>Metakinetoplastina</taxon>
        <taxon>Trypanosomatida</taxon>
        <taxon>Trypanosomatidae</taxon>
        <taxon>Leishmaniinae</taxon>
        <taxon>Leishmania</taxon>
    </lineage>
</organism>
<name>A0A836GKA1_9TRYP</name>
<evidence type="ECO:0000313" key="3">
    <source>
        <dbReference type="Proteomes" id="UP000673552"/>
    </source>
</evidence>
<dbReference type="RefSeq" id="XP_067174978.1">
    <property type="nucleotide sequence ID" value="XM_067318873.1"/>
</dbReference>
<dbReference type="SMR" id="A0A836GKA1"/>
<dbReference type="OrthoDB" id="271768at2759"/>
<protein>
    <submittedName>
        <fullName evidence="2">Uncharacterized protein</fullName>
    </submittedName>
</protein>
<evidence type="ECO:0000256" key="1">
    <source>
        <dbReference type="SAM" id="MobiDB-lite"/>
    </source>
</evidence>
<dbReference type="AlphaFoldDB" id="A0A836GKA1"/>
<accession>A0A836GKA1</accession>
<dbReference type="Proteomes" id="UP000673552">
    <property type="component" value="Unassembled WGS sequence"/>
</dbReference>
<feature type="compositionally biased region" description="Basic and acidic residues" evidence="1">
    <location>
        <begin position="16"/>
        <end position="39"/>
    </location>
</feature>
<comment type="caution">
    <text evidence="2">The sequence shown here is derived from an EMBL/GenBank/DDBJ whole genome shotgun (WGS) entry which is preliminary data.</text>
</comment>
<proteinExistence type="predicted"/>
<sequence>MMRSAEKQQSVKAMHMNRDRIKERIHEKHEQQRQRARDGRLSALRKLDVDETPENAWCAGACEAAVTSHPEACSSSTHVPDSPQRYSHDGTVTVPAVQDWSDIGHEFGVNIDDADVMEYLLALEEEIRQEQYFQFYDQTNGNEWEDYFRSLMC</sequence>